<keyword evidence="3" id="KW-1185">Reference proteome</keyword>
<keyword evidence="1" id="KW-0732">Signal</keyword>
<feature type="chain" id="PRO_5035153895" evidence="1">
    <location>
        <begin position="18"/>
        <end position="112"/>
    </location>
</feature>
<accession>A0A8J5MMA2</accession>
<dbReference type="EMBL" id="JAHLQT010039062">
    <property type="protein sequence ID" value="KAG7156634.1"/>
    <property type="molecule type" value="Genomic_DNA"/>
</dbReference>
<sequence>MRVAVLLIVVMAGTAAAYPDGGRGHRAHQQQAGERLIASALAGAAQGVLSEVLNSNDPYHGHYDHHYHQHQDPYHHGSNIYAHGFGYNQPGFGLGGYNGYYHPGLGYNNYYG</sequence>
<evidence type="ECO:0000313" key="2">
    <source>
        <dbReference type="EMBL" id="KAG7156634.1"/>
    </source>
</evidence>
<protein>
    <submittedName>
        <fullName evidence="2">Uncharacterized protein</fullName>
    </submittedName>
</protein>
<dbReference type="Proteomes" id="UP000747542">
    <property type="component" value="Unassembled WGS sequence"/>
</dbReference>
<name>A0A8J5MMA2_HOMAM</name>
<evidence type="ECO:0000313" key="3">
    <source>
        <dbReference type="Proteomes" id="UP000747542"/>
    </source>
</evidence>
<dbReference type="AlphaFoldDB" id="A0A8J5MMA2"/>
<comment type="caution">
    <text evidence="2">The sequence shown here is derived from an EMBL/GenBank/DDBJ whole genome shotgun (WGS) entry which is preliminary data.</text>
</comment>
<organism evidence="2 3">
    <name type="scientific">Homarus americanus</name>
    <name type="common">American lobster</name>
    <dbReference type="NCBI Taxonomy" id="6706"/>
    <lineage>
        <taxon>Eukaryota</taxon>
        <taxon>Metazoa</taxon>
        <taxon>Ecdysozoa</taxon>
        <taxon>Arthropoda</taxon>
        <taxon>Crustacea</taxon>
        <taxon>Multicrustacea</taxon>
        <taxon>Malacostraca</taxon>
        <taxon>Eumalacostraca</taxon>
        <taxon>Eucarida</taxon>
        <taxon>Decapoda</taxon>
        <taxon>Pleocyemata</taxon>
        <taxon>Astacidea</taxon>
        <taxon>Nephropoidea</taxon>
        <taxon>Nephropidae</taxon>
        <taxon>Homarus</taxon>
    </lineage>
</organism>
<gene>
    <name evidence="2" type="ORF">Hamer_G006620</name>
</gene>
<evidence type="ECO:0000256" key="1">
    <source>
        <dbReference type="SAM" id="SignalP"/>
    </source>
</evidence>
<reference evidence="2" key="1">
    <citation type="journal article" date="2021" name="Sci. Adv.">
        <title>The American lobster genome reveals insights on longevity, neural, and immune adaptations.</title>
        <authorList>
            <person name="Polinski J.M."/>
            <person name="Zimin A.V."/>
            <person name="Clark K.F."/>
            <person name="Kohn A.B."/>
            <person name="Sadowski N."/>
            <person name="Timp W."/>
            <person name="Ptitsyn A."/>
            <person name="Khanna P."/>
            <person name="Romanova D.Y."/>
            <person name="Williams P."/>
            <person name="Greenwood S.J."/>
            <person name="Moroz L.L."/>
            <person name="Walt D.R."/>
            <person name="Bodnar A.G."/>
        </authorList>
    </citation>
    <scope>NUCLEOTIDE SEQUENCE</scope>
    <source>
        <strain evidence="2">GMGI-L3</strain>
    </source>
</reference>
<feature type="signal peptide" evidence="1">
    <location>
        <begin position="1"/>
        <end position="17"/>
    </location>
</feature>
<proteinExistence type="predicted"/>